<keyword evidence="1" id="KW-0732">Signal</keyword>
<protein>
    <submittedName>
        <fullName evidence="2">Uncharacterized protein</fullName>
    </submittedName>
</protein>
<dbReference type="Proteomes" id="UP000663860">
    <property type="component" value="Unassembled WGS sequence"/>
</dbReference>
<evidence type="ECO:0000313" key="3">
    <source>
        <dbReference type="Proteomes" id="UP000663860"/>
    </source>
</evidence>
<dbReference type="AlphaFoldDB" id="A0A814LWG9"/>
<evidence type="ECO:0000313" key="2">
    <source>
        <dbReference type="EMBL" id="CAF1068689.1"/>
    </source>
</evidence>
<organism evidence="2 3">
    <name type="scientific">Adineta steineri</name>
    <dbReference type="NCBI Taxonomy" id="433720"/>
    <lineage>
        <taxon>Eukaryota</taxon>
        <taxon>Metazoa</taxon>
        <taxon>Spiralia</taxon>
        <taxon>Gnathifera</taxon>
        <taxon>Rotifera</taxon>
        <taxon>Eurotatoria</taxon>
        <taxon>Bdelloidea</taxon>
        <taxon>Adinetida</taxon>
        <taxon>Adinetidae</taxon>
        <taxon>Adineta</taxon>
    </lineage>
</organism>
<feature type="chain" id="PRO_5032681350" evidence="1">
    <location>
        <begin position="24"/>
        <end position="379"/>
    </location>
</feature>
<evidence type="ECO:0000256" key="1">
    <source>
        <dbReference type="SAM" id="SignalP"/>
    </source>
</evidence>
<proteinExistence type="predicted"/>
<comment type="caution">
    <text evidence="2">The sequence shown here is derived from an EMBL/GenBank/DDBJ whole genome shotgun (WGS) entry which is preliminary data.</text>
</comment>
<sequence length="379" mass="43897">MMHSFPIPLLFFCLSTIIFQINSYPSTVNTNLDSLPPSQINRLCSYISSIETTKNQSPEKRFAVPFPDMHRFLSTSHRLHHHDGSIRGGSEIGTKKDFHAYLCSISKDSDEMSNFINIFIEEHGQQPAFDLFESCEQVVKRFVIRDKMNDYIQAFNNGLNYLPDNCDLTGLYCRLTKGITDDDFFRLSQDPTKRLTWVYDHETLRSLLGMSHLEMLIHSGHTIEWIRHQLEGNKKFKLIIFSVPSDEIKLATWDNLFEILSKAYPEIDSNIWYRYSSQLKEMTYKEIDPEGIILRNYYLGPTSDGHMHTNRFLSLKDQPTLLQVRAFLHHQIGLNELYGGDGKTITHLGDVVDKEYITVNRPLNELKQCAILDLNPILP</sequence>
<reference evidence="2" key="1">
    <citation type="submission" date="2021-02" db="EMBL/GenBank/DDBJ databases">
        <authorList>
            <person name="Nowell W R."/>
        </authorList>
    </citation>
    <scope>NUCLEOTIDE SEQUENCE</scope>
</reference>
<feature type="signal peptide" evidence="1">
    <location>
        <begin position="1"/>
        <end position="23"/>
    </location>
</feature>
<dbReference type="EMBL" id="CAJNOE010000228">
    <property type="protein sequence ID" value="CAF1068689.1"/>
    <property type="molecule type" value="Genomic_DNA"/>
</dbReference>
<name>A0A814LWG9_9BILA</name>
<gene>
    <name evidence="2" type="ORF">IZO911_LOCUS21292</name>
</gene>
<accession>A0A814LWG9</accession>